<name>A0AAW1CQC3_9HEMI</name>
<dbReference type="AlphaFoldDB" id="A0AAW1CQC3"/>
<dbReference type="InterPro" id="IPR009003">
    <property type="entry name" value="Peptidase_S1_PA"/>
</dbReference>
<keyword evidence="3" id="KW-0645">Protease</keyword>
<dbReference type="InterPro" id="IPR043504">
    <property type="entry name" value="Peptidase_S1_PA_chymotrypsin"/>
</dbReference>
<evidence type="ECO:0000313" key="8">
    <source>
        <dbReference type="Proteomes" id="UP001461498"/>
    </source>
</evidence>
<dbReference type="InterPro" id="IPR018114">
    <property type="entry name" value="TRYPSIN_HIS"/>
</dbReference>
<dbReference type="EMBL" id="JAPXFL010000011">
    <property type="protein sequence ID" value="KAK9499739.1"/>
    <property type="molecule type" value="Genomic_DNA"/>
</dbReference>
<dbReference type="PRINTS" id="PR00722">
    <property type="entry name" value="CHYMOTRYPSIN"/>
</dbReference>
<evidence type="ECO:0000256" key="1">
    <source>
        <dbReference type="ARBA" id="ARBA00023157"/>
    </source>
</evidence>
<dbReference type="InterPro" id="IPR033116">
    <property type="entry name" value="TRYPSIN_SER"/>
</dbReference>
<evidence type="ECO:0000313" key="7">
    <source>
        <dbReference type="EMBL" id="KAK9499739.1"/>
    </source>
</evidence>
<dbReference type="PROSITE" id="PS50240">
    <property type="entry name" value="TRYPSIN_DOM"/>
    <property type="match status" value="1"/>
</dbReference>
<evidence type="ECO:0000259" key="6">
    <source>
        <dbReference type="PROSITE" id="PS50240"/>
    </source>
</evidence>
<evidence type="ECO:0000259" key="5">
    <source>
        <dbReference type="PROSITE" id="PS01180"/>
    </source>
</evidence>
<feature type="domain" description="CUB" evidence="5">
    <location>
        <begin position="17"/>
        <end position="137"/>
    </location>
</feature>
<protein>
    <submittedName>
        <fullName evidence="7">Uncharacterized protein</fullName>
    </submittedName>
</protein>
<dbReference type="InterPro" id="IPR001314">
    <property type="entry name" value="Peptidase_S1A"/>
</dbReference>
<sequence length="531" mass="59076">MDSKFLSVFLLGVYTSCITVHGQEYNIRIERGHPEILKNPEYPDRPYKYESTLQWNLQVEPDANIKLFCNDLRMGQNQPLDSDCTHVSFNVDDGVNRKKICGSSKSGFTFVSQGPRLTVKFVSTSAGSGFVRCTALNKKEPEPTETIRLQRYGKAQLLDLSKYAAPNLDKVWLLQSTPGTRISLQCEISLSKSEDCQLNILTFNDGQINSEYCGGDKLELFTRDNYGKVRVQLDDNGKGDVNCIVQAVTGAYPNEHDNVVSVEIDSSEHGMTPGTRATSCNCGRANKNNARIFHGSKTKENEFPWMVDLLIQKSYATRCGASVITGRHILTAAHCVVDQITREIAKPGNVIAVLAEHDRSVSSGNEVRIPGERIMVHEEYLNDITKDVAIVYTSERIPFNNRIGQICLEPNPLPVNNRRIIIMGWGLTETGVSSKVLLRARARVIDTLVCGGKPYDVCTSPKESNICNGDSGSPLVWLDPDTNRYVQVSIVSRGTDCKSAIGFSTEVAYFYNWIQDKIQRTNPSEATCHKV</sequence>
<dbReference type="GO" id="GO:0006508">
    <property type="term" value="P:proteolysis"/>
    <property type="evidence" value="ECO:0007669"/>
    <property type="project" value="UniProtKB-KW"/>
</dbReference>
<feature type="disulfide bond" evidence="2">
    <location>
        <begin position="84"/>
        <end position="101"/>
    </location>
</feature>
<dbReference type="PROSITE" id="PS00135">
    <property type="entry name" value="TRYPSIN_SER"/>
    <property type="match status" value="1"/>
</dbReference>
<feature type="domain" description="Peptidase S1" evidence="6">
    <location>
        <begin position="292"/>
        <end position="519"/>
    </location>
</feature>
<dbReference type="PROSITE" id="PS00134">
    <property type="entry name" value="TRYPSIN_HIS"/>
    <property type="match status" value="1"/>
</dbReference>
<proteinExistence type="predicted"/>
<dbReference type="Proteomes" id="UP001461498">
    <property type="component" value="Unassembled WGS sequence"/>
</dbReference>
<comment type="caution">
    <text evidence="2">Lacks conserved residue(s) required for the propagation of feature annotation.</text>
</comment>
<keyword evidence="4" id="KW-0732">Signal</keyword>
<reference evidence="7 8" key="1">
    <citation type="submission" date="2022-12" db="EMBL/GenBank/DDBJ databases">
        <title>Chromosome-level genome assembly of true bugs.</title>
        <authorList>
            <person name="Ma L."/>
            <person name="Li H."/>
        </authorList>
    </citation>
    <scope>NUCLEOTIDE SEQUENCE [LARGE SCALE GENOMIC DNA]</scope>
    <source>
        <strain evidence="7">Lab_2022b</strain>
    </source>
</reference>
<dbReference type="InterPro" id="IPR035914">
    <property type="entry name" value="Sperma_CUB_dom_sf"/>
</dbReference>
<dbReference type="CDD" id="cd00190">
    <property type="entry name" value="Tryp_SPc"/>
    <property type="match status" value="1"/>
</dbReference>
<keyword evidence="3" id="KW-0378">Hydrolase</keyword>
<organism evidence="7 8">
    <name type="scientific">Rhynocoris fuscipes</name>
    <dbReference type="NCBI Taxonomy" id="488301"/>
    <lineage>
        <taxon>Eukaryota</taxon>
        <taxon>Metazoa</taxon>
        <taxon>Ecdysozoa</taxon>
        <taxon>Arthropoda</taxon>
        <taxon>Hexapoda</taxon>
        <taxon>Insecta</taxon>
        <taxon>Pterygota</taxon>
        <taxon>Neoptera</taxon>
        <taxon>Paraneoptera</taxon>
        <taxon>Hemiptera</taxon>
        <taxon>Heteroptera</taxon>
        <taxon>Panheteroptera</taxon>
        <taxon>Cimicomorpha</taxon>
        <taxon>Reduviidae</taxon>
        <taxon>Harpactorinae</taxon>
        <taxon>Harpactorini</taxon>
        <taxon>Rhynocoris</taxon>
    </lineage>
</organism>
<evidence type="ECO:0000256" key="3">
    <source>
        <dbReference type="RuleBase" id="RU363034"/>
    </source>
</evidence>
<keyword evidence="3" id="KW-0720">Serine protease</keyword>
<dbReference type="Pfam" id="PF00089">
    <property type="entry name" value="Trypsin"/>
    <property type="match status" value="1"/>
</dbReference>
<dbReference type="PANTHER" id="PTHR24252:SF7">
    <property type="entry name" value="HYALIN"/>
    <property type="match status" value="1"/>
</dbReference>
<dbReference type="InterPro" id="IPR000859">
    <property type="entry name" value="CUB_dom"/>
</dbReference>
<dbReference type="FunFam" id="2.40.10.10:FF:000068">
    <property type="entry name" value="transmembrane protease serine 2"/>
    <property type="match status" value="1"/>
</dbReference>
<evidence type="ECO:0000256" key="2">
    <source>
        <dbReference type="PROSITE-ProRule" id="PRU00059"/>
    </source>
</evidence>
<keyword evidence="8" id="KW-1185">Reference proteome</keyword>
<accession>A0AAW1CQC3</accession>
<evidence type="ECO:0000256" key="4">
    <source>
        <dbReference type="SAM" id="SignalP"/>
    </source>
</evidence>
<dbReference type="GO" id="GO:0004252">
    <property type="term" value="F:serine-type endopeptidase activity"/>
    <property type="evidence" value="ECO:0007669"/>
    <property type="project" value="InterPro"/>
</dbReference>
<dbReference type="PANTHER" id="PTHR24252">
    <property type="entry name" value="ACROSIN-RELATED"/>
    <property type="match status" value="1"/>
</dbReference>
<dbReference type="PROSITE" id="PS01180">
    <property type="entry name" value="CUB"/>
    <property type="match status" value="1"/>
</dbReference>
<dbReference type="SUPFAM" id="SSF50494">
    <property type="entry name" value="Trypsin-like serine proteases"/>
    <property type="match status" value="1"/>
</dbReference>
<feature type="signal peptide" evidence="4">
    <location>
        <begin position="1"/>
        <end position="22"/>
    </location>
</feature>
<dbReference type="Pfam" id="PF00431">
    <property type="entry name" value="CUB"/>
    <property type="match status" value="1"/>
</dbReference>
<dbReference type="Gene3D" id="2.40.10.10">
    <property type="entry name" value="Trypsin-like serine proteases"/>
    <property type="match status" value="1"/>
</dbReference>
<comment type="caution">
    <text evidence="7">The sequence shown here is derived from an EMBL/GenBank/DDBJ whole genome shotgun (WGS) entry which is preliminary data.</text>
</comment>
<dbReference type="InterPro" id="IPR001254">
    <property type="entry name" value="Trypsin_dom"/>
</dbReference>
<keyword evidence="1 2" id="KW-1015">Disulfide bond</keyword>
<dbReference type="Gene3D" id="2.60.120.290">
    <property type="entry name" value="Spermadhesin, CUB domain"/>
    <property type="match status" value="1"/>
</dbReference>
<dbReference type="SUPFAM" id="SSF49854">
    <property type="entry name" value="Spermadhesin, CUB domain"/>
    <property type="match status" value="1"/>
</dbReference>
<gene>
    <name evidence="7" type="ORF">O3M35_002725</name>
</gene>
<feature type="chain" id="PRO_5043430046" evidence="4">
    <location>
        <begin position="23"/>
        <end position="531"/>
    </location>
</feature>
<dbReference type="SMART" id="SM00020">
    <property type="entry name" value="Tryp_SPc"/>
    <property type="match status" value="1"/>
</dbReference>